<dbReference type="InParanoid" id="B4D2H9"/>
<name>B4D2H9_9BACT</name>
<keyword evidence="3" id="KW-1185">Reference proteome</keyword>
<feature type="domain" description="N-acetyltransferase" evidence="1">
    <location>
        <begin position="7"/>
        <end position="174"/>
    </location>
</feature>
<protein>
    <submittedName>
        <fullName evidence="2">GCN5-related N-acetyltransferase</fullName>
    </submittedName>
</protein>
<dbReference type="InterPro" id="IPR051531">
    <property type="entry name" value="N-acetyltransferase"/>
</dbReference>
<dbReference type="GO" id="GO:0016747">
    <property type="term" value="F:acyltransferase activity, transferring groups other than amino-acyl groups"/>
    <property type="evidence" value="ECO:0007669"/>
    <property type="project" value="InterPro"/>
</dbReference>
<dbReference type="EMBL" id="ABVL01000008">
    <property type="protein sequence ID" value="EDY19419.1"/>
    <property type="molecule type" value="Genomic_DNA"/>
</dbReference>
<organism evidence="2 3">
    <name type="scientific">Chthoniobacter flavus Ellin428</name>
    <dbReference type="NCBI Taxonomy" id="497964"/>
    <lineage>
        <taxon>Bacteria</taxon>
        <taxon>Pseudomonadati</taxon>
        <taxon>Verrucomicrobiota</taxon>
        <taxon>Spartobacteria</taxon>
        <taxon>Chthoniobacterales</taxon>
        <taxon>Chthoniobacteraceae</taxon>
        <taxon>Chthoniobacter</taxon>
    </lineage>
</organism>
<evidence type="ECO:0000313" key="2">
    <source>
        <dbReference type="EMBL" id="EDY19419.1"/>
    </source>
</evidence>
<dbReference type="InterPro" id="IPR000182">
    <property type="entry name" value="GNAT_dom"/>
</dbReference>
<dbReference type="PROSITE" id="PS51186">
    <property type="entry name" value="GNAT"/>
    <property type="match status" value="1"/>
</dbReference>
<dbReference type="PANTHER" id="PTHR43792:SF1">
    <property type="entry name" value="N-ACETYLTRANSFERASE DOMAIN-CONTAINING PROTEIN"/>
    <property type="match status" value="1"/>
</dbReference>
<proteinExistence type="predicted"/>
<reference evidence="2 3" key="1">
    <citation type="journal article" date="2011" name="J. Bacteriol.">
        <title>Genome sequence of Chthoniobacter flavus Ellin428, an aerobic heterotrophic soil bacterium.</title>
        <authorList>
            <person name="Kant R."/>
            <person name="van Passel M.W."/>
            <person name="Palva A."/>
            <person name="Lucas S."/>
            <person name="Lapidus A."/>
            <person name="Glavina Del Rio T."/>
            <person name="Dalin E."/>
            <person name="Tice H."/>
            <person name="Bruce D."/>
            <person name="Goodwin L."/>
            <person name="Pitluck S."/>
            <person name="Larimer F.W."/>
            <person name="Land M.L."/>
            <person name="Hauser L."/>
            <person name="Sangwan P."/>
            <person name="de Vos W.M."/>
            <person name="Janssen P.H."/>
            <person name="Smidt H."/>
        </authorList>
    </citation>
    <scope>NUCLEOTIDE SEQUENCE [LARGE SCALE GENOMIC DNA]</scope>
    <source>
        <strain evidence="2 3">Ellin428</strain>
    </source>
</reference>
<dbReference type="PANTHER" id="PTHR43792">
    <property type="entry name" value="GNAT FAMILY, PUTATIVE (AFU_ORTHOLOGUE AFUA_3G00765)-RELATED-RELATED"/>
    <property type="match status" value="1"/>
</dbReference>
<gene>
    <name evidence="2" type="ORF">CfE428DRAFT_3104</name>
</gene>
<comment type="caution">
    <text evidence="2">The sequence shown here is derived from an EMBL/GenBank/DDBJ whole genome shotgun (WGS) entry which is preliminary data.</text>
</comment>
<dbReference type="RefSeq" id="WP_006980429.1">
    <property type="nucleotide sequence ID" value="NZ_ABVL01000008.1"/>
</dbReference>
<dbReference type="eggNOG" id="COG1670">
    <property type="taxonomic scope" value="Bacteria"/>
</dbReference>
<dbReference type="InterPro" id="IPR016181">
    <property type="entry name" value="Acyl_CoA_acyltransferase"/>
</dbReference>
<evidence type="ECO:0000259" key="1">
    <source>
        <dbReference type="PROSITE" id="PS51186"/>
    </source>
</evidence>
<accession>B4D2H9</accession>
<keyword evidence="2" id="KW-0808">Transferase</keyword>
<evidence type="ECO:0000313" key="3">
    <source>
        <dbReference type="Proteomes" id="UP000005824"/>
    </source>
</evidence>
<dbReference type="Gene3D" id="3.40.630.30">
    <property type="match status" value="1"/>
</dbReference>
<dbReference type="STRING" id="497964.CfE428DRAFT_3104"/>
<dbReference type="AlphaFoldDB" id="B4D2H9"/>
<sequence length="189" mass="21368">MKIAGSIVLREWRDDDLKPFAEMNANAEVMEFFPKLLSPAESAEFLKSICTSFAQRGWGLWAVEVEGAFAGFTGLSQPRFAAHFTPCVEIGWRLRREYWGRGIAYAAALKAESFAFDHLKLPELVSFTAVLNTRSRRLMERLGFTRNESDDFLHPSLPKESPLSPHVLYRKRNPEIGPDLSHSLAHGES</sequence>
<dbReference type="Proteomes" id="UP000005824">
    <property type="component" value="Unassembled WGS sequence"/>
</dbReference>
<dbReference type="SUPFAM" id="SSF55729">
    <property type="entry name" value="Acyl-CoA N-acyltransferases (Nat)"/>
    <property type="match status" value="1"/>
</dbReference>
<dbReference type="Pfam" id="PF13302">
    <property type="entry name" value="Acetyltransf_3"/>
    <property type="match status" value="1"/>
</dbReference>